<dbReference type="InterPro" id="IPR011059">
    <property type="entry name" value="Metal-dep_hydrolase_composite"/>
</dbReference>
<evidence type="ECO:0000259" key="1">
    <source>
        <dbReference type="Pfam" id="PF07969"/>
    </source>
</evidence>
<evidence type="ECO:0000313" key="3">
    <source>
        <dbReference type="Proteomes" id="UP001596043"/>
    </source>
</evidence>
<dbReference type="Gene3D" id="3.10.310.70">
    <property type="match status" value="1"/>
</dbReference>
<evidence type="ECO:0000313" key="2">
    <source>
        <dbReference type="EMBL" id="MFC4632407.1"/>
    </source>
</evidence>
<dbReference type="GO" id="GO:0016787">
    <property type="term" value="F:hydrolase activity"/>
    <property type="evidence" value="ECO:0007669"/>
    <property type="project" value="UniProtKB-KW"/>
</dbReference>
<dbReference type="PROSITE" id="PS51257">
    <property type="entry name" value="PROKAR_LIPOPROTEIN"/>
    <property type="match status" value="1"/>
</dbReference>
<dbReference type="SUPFAM" id="SSF51556">
    <property type="entry name" value="Metallo-dependent hydrolases"/>
    <property type="match status" value="1"/>
</dbReference>
<dbReference type="InterPro" id="IPR032466">
    <property type="entry name" value="Metal_Hydrolase"/>
</dbReference>
<dbReference type="Pfam" id="PF07969">
    <property type="entry name" value="Amidohydro_3"/>
    <property type="match status" value="1"/>
</dbReference>
<dbReference type="EC" id="3.5.-.-" evidence="2"/>
<name>A0ABV9HQI0_9FLAO</name>
<dbReference type="PANTHER" id="PTHR22642">
    <property type="entry name" value="IMIDAZOLONEPROPIONASE"/>
    <property type="match status" value="1"/>
</dbReference>
<dbReference type="Proteomes" id="UP001596043">
    <property type="component" value="Unassembled WGS sequence"/>
</dbReference>
<sequence>MKKAFFCSLLQVLGFILFQSCTPPHTTADLIILNGKVATVDSTFSIQEAVAVKDKKIVFVGSQEEAQAFIGADTQRIDATNMLVLPGLIDAHGHLVSLGNQLSQLYTSDSKSYEDIVKKVRVAAQNTPAGEWIIGGRWDHNTWEDNSFPWHDALSEVSPNNPVYLSRVDGNSALVNQKAMDIAGISAATKNPEGGTILRKPDGSPTGVLINRAMNLVKQHFPEMGMEEQKKRIQQAVDAANKDGLTGVHEAGISLFQVDAFKELVQDSILDMRVYAMLGDQKNPEFASEDLVEYFKSIRIEEMGGDLFSLKSLKLYFDGALGSRGAAFFDPYEDDPHNTGLLRIPPDYIVEVAEAALQADMQVCTHAIGIRGNRWCLDAYEGALAKFPKDDHRFRIEHAQVVEAEDIQRFKKLNVLPSVQPTHCTSDKHFVVDRIGEKRAEGAYAWRSFIDAGLIMPCGSDFPVESTNPLLGIYALVTRQDVQGLPENGWFPEQKVTIEEAIKGFTIWAAYGAFQEDILGSIEVGKYADFTILDQDLLTIDPKEILNTNVIYTIVGGNVKYQRRE</sequence>
<keyword evidence="2" id="KW-0378">Hydrolase</keyword>
<dbReference type="EMBL" id="JBHSFV010000001">
    <property type="protein sequence ID" value="MFC4632407.1"/>
    <property type="molecule type" value="Genomic_DNA"/>
</dbReference>
<dbReference type="InterPro" id="IPR013108">
    <property type="entry name" value="Amidohydro_3"/>
</dbReference>
<keyword evidence="3" id="KW-1185">Reference proteome</keyword>
<dbReference type="RefSeq" id="WP_379976597.1">
    <property type="nucleotide sequence ID" value="NZ_JBHSFV010000001.1"/>
</dbReference>
<reference evidence="3" key="1">
    <citation type="journal article" date="2019" name="Int. J. Syst. Evol. Microbiol.">
        <title>The Global Catalogue of Microorganisms (GCM) 10K type strain sequencing project: providing services to taxonomists for standard genome sequencing and annotation.</title>
        <authorList>
            <consortium name="The Broad Institute Genomics Platform"/>
            <consortium name="The Broad Institute Genome Sequencing Center for Infectious Disease"/>
            <person name="Wu L."/>
            <person name="Ma J."/>
        </authorList>
    </citation>
    <scope>NUCLEOTIDE SEQUENCE [LARGE SCALE GENOMIC DNA]</scope>
    <source>
        <strain evidence="3">YJ-61-S</strain>
    </source>
</reference>
<comment type="caution">
    <text evidence="2">The sequence shown here is derived from an EMBL/GenBank/DDBJ whole genome shotgun (WGS) entry which is preliminary data.</text>
</comment>
<gene>
    <name evidence="2" type="ORF">ACFO3O_00695</name>
</gene>
<organism evidence="2 3">
    <name type="scientific">Dokdonia ponticola</name>
    <dbReference type="NCBI Taxonomy" id="2041041"/>
    <lineage>
        <taxon>Bacteria</taxon>
        <taxon>Pseudomonadati</taxon>
        <taxon>Bacteroidota</taxon>
        <taxon>Flavobacteriia</taxon>
        <taxon>Flavobacteriales</taxon>
        <taxon>Flavobacteriaceae</taxon>
        <taxon>Dokdonia</taxon>
    </lineage>
</organism>
<dbReference type="Gene3D" id="2.30.40.10">
    <property type="entry name" value="Urease, subunit C, domain 1"/>
    <property type="match status" value="1"/>
</dbReference>
<dbReference type="PANTHER" id="PTHR22642:SF2">
    <property type="entry name" value="PROTEIN LONG AFTER FAR-RED 3"/>
    <property type="match status" value="1"/>
</dbReference>
<proteinExistence type="predicted"/>
<accession>A0ABV9HQI0</accession>
<dbReference type="InterPro" id="IPR033932">
    <property type="entry name" value="YtcJ-like"/>
</dbReference>
<protein>
    <submittedName>
        <fullName evidence="2">Amidohydrolase</fullName>
        <ecNumber evidence="2">3.5.-.-</ecNumber>
    </submittedName>
</protein>
<dbReference type="Gene3D" id="3.20.20.140">
    <property type="entry name" value="Metal-dependent hydrolases"/>
    <property type="match status" value="1"/>
</dbReference>
<feature type="domain" description="Amidohydrolase 3" evidence="1">
    <location>
        <begin position="77"/>
        <end position="559"/>
    </location>
</feature>
<dbReference type="SUPFAM" id="SSF51338">
    <property type="entry name" value="Composite domain of metallo-dependent hydrolases"/>
    <property type="match status" value="1"/>
</dbReference>
<dbReference type="CDD" id="cd01300">
    <property type="entry name" value="YtcJ_like"/>
    <property type="match status" value="1"/>
</dbReference>